<gene>
    <name evidence="2" type="ORF">HZH68_009706</name>
</gene>
<feature type="compositionally biased region" description="Polar residues" evidence="1">
    <location>
        <begin position="21"/>
        <end position="34"/>
    </location>
</feature>
<feature type="region of interest" description="Disordered" evidence="1">
    <location>
        <begin position="116"/>
        <end position="154"/>
    </location>
</feature>
<proteinExistence type="predicted"/>
<dbReference type="EMBL" id="JACSDZ010000009">
    <property type="protein sequence ID" value="KAF7395656.1"/>
    <property type="molecule type" value="Genomic_DNA"/>
</dbReference>
<feature type="region of interest" description="Disordered" evidence="1">
    <location>
        <begin position="21"/>
        <end position="80"/>
    </location>
</feature>
<reference evidence="2" key="1">
    <citation type="journal article" date="2020" name="G3 (Bethesda)">
        <title>High-Quality Assemblies for Three Invasive Social Wasps from the &lt;i&gt;Vespula&lt;/i&gt; Genus.</title>
        <authorList>
            <person name="Harrop T.W.R."/>
            <person name="Guhlin J."/>
            <person name="McLaughlin G.M."/>
            <person name="Permina E."/>
            <person name="Stockwell P."/>
            <person name="Gilligan J."/>
            <person name="Le Lec M.F."/>
            <person name="Gruber M.A.M."/>
            <person name="Quinn O."/>
            <person name="Lovegrove M."/>
            <person name="Duncan E.J."/>
            <person name="Remnant E.J."/>
            <person name="Van Eeckhoven J."/>
            <person name="Graham B."/>
            <person name="Knapp R.A."/>
            <person name="Langford K.W."/>
            <person name="Kronenberg Z."/>
            <person name="Press M.O."/>
            <person name="Eacker S.M."/>
            <person name="Wilson-Rankin E.E."/>
            <person name="Purcell J."/>
            <person name="Lester P.J."/>
            <person name="Dearden P.K."/>
        </authorList>
    </citation>
    <scope>NUCLEOTIDE SEQUENCE</scope>
    <source>
        <strain evidence="2">Linc-1</strain>
    </source>
</reference>
<dbReference type="AlphaFoldDB" id="A0A834K1T7"/>
<protein>
    <submittedName>
        <fullName evidence="2">Uncharacterized protein</fullName>
    </submittedName>
</protein>
<keyword evidence="3" id="KW-1185">Reference proteome</keyword>
<accession>A0A834K1T7</accession>
<dbReference type="Proteomes" id="UP000617340">
    <property type="component" value="Unassembled WGS sequence"/>
</dbReference>
<feature type="compositionally biased region" description="Basic residues" evidence="1">
    <location>
        <begin position="35"/>
        <end position="45"/>
    </location>
</feature>
<feature type="compositionally biased region" description="Polar residues" evidence="1">
    <location>
        <begin position="128"/>
        <end position="145"/>
    </location>
</feature>
<sequence length="175" mass="19588">MTGGGASGSFEWASVLQTMRHSGRSLSGRQLRYSRQTRNHRRYRRPRSDYANNKKRSRGRIGGEEGVGEVNADMNTNGTSRRPIYQEFASSTSIMSIVIDLMRVIIPVDKTGSLFKEQSRPRGRQGFSGESDSPTTKCHSMNEVSTSKDDGETSAFRLAISQKRCYRGSRGKHSM</sequence>
<name>A0A834K1T7_VESGE</name>
<evidence type="ECO:0000256" key="1">
    <source>
        <dbReference type="SAM" id="MobiDB-lite"/>
    </source>
</evidence>
<evidence type="ECO:0000313" key="2">
    <source>
        <dbReference type="EMBL" id="KAF7395656.1"/>
    </source>
</evidence>
<evidence type="ECO:0000313" key="3">
    <source>
        <dbReference type="Proteomes" id="UP000617340"/>
    </source>
</evidence>
<comment type="caution">
    <text evidence="2">The sequence shown here is derived from an EMBL/GenBank/DDBJ whole genome shotgun (WGS) entry which is preliminary data.</text>
</comment>
<organism evidence="2 3">
    <name type="scientific">Vespula germanica</name>
    <name type="common">German yellow jacket</name>
    <name type="synonym">Paravespula germanica</name>
    <dbReference type="NCBI Taxonomy" id="30212"/>
    <lineage>
        <taxon>Eukaryota</taxon>
        <taxon>Metazoa</taxon>
        <taxon>Ecdysozoa</taxon>
        <taxon>Arthropoda</taxon>
        <taxon>Hexapoda</taxon>
        <taxon>Insecta</taxon>
        <taxon>Pterygota</taxon>
        <taxon>Neoptera</taxon>
        <taxon>Endopterygota</taxon>
        <taxon>Hymenoptera</taxon>
        <taxon>Apocrita</taxon>
        <taxon>Aculeata</taxon>
        <taxon>Vespoidea</taxon>
        <taxon>Vespidae</taxon>
        <taxon>Vespinae</taxon>
        <taxon>Vespula</taxon>
    </lineage>
</organism>